<dbReference type="GO" id="GO:0016491">
    <property type="term" value="F:oxidoreductase activity"/>
    <property type="evidence" value="ECO:0007669"/>
    <property type="project" value="InterPro"/>
</dbReference>
<feature type="domain" description="Aldehyde oxidase/xanthine dehydrogenase second molybdopterin binding" evidence="2">
    <location>
        <begin position="1"/>
        <end position="117"/>
    </location>
</feature>
<dbReference type="RefSeq" id="WP_310866742.1">
    <property type="nucleotide sequence ID" value="NZ_JAVLSF010001162.1"/>
</dbReference>
<organism evidence="3 4">
    <name type="scientific">Rhizobium hidalgonense</name>
    <dbReference type="NCBI Taxonomy" id="1538159"/>
    <lineage>
        <taxon>Bacteria</taxon>
        <taxon>Pseudomonadati</taxon>
        <taxon>Pseudomonadota</taxon>
        <taxon>Alphaproteobacteria</taxon>
        <taxon>Hyphomicrobiales</taxon>
        <taxon>Rhizobiaceae</taxon>
        <taxon>Rhizobium/Agrobacterium group</taxon>
        <taxon>Rhizobium</taxon>
    </lineage>
</organism>
<evidence type="ECO:0000313" key="3">
    <source>
        <dbReference type="EMBL" id="MDR9778749.1"/>
    </source>
</evidence>
<dbReference type="InterPro" id="IPR037165">
    <property type="entry name" value="AldOxase/xan_DH_Mopterin-bd_sf"/>
</dbReference>
<protein>
    <submittedName>
        <fullName evidence="3">Xanthine dehydrogenase family protein molybdopterin-binding subunit</fullName>
    </submittedName>
</protein>
<dbReference type="Proteomes" id="UP001268610">
    <property type="component" value="Unassembled WGS sequence"/>
</dbReference>
<evidence type="ECO:0000313" key="4">
    <source>
        <dbReference type="Proteomes" id="UP001268610"/>
    </source>
</evidence>
<reference evidence="3" key="1">
    <citation type="submission" date="2023-04" db="EMBL/GenBank/DDBJ databases">
        <title>Genomic characterization of faba bean (Vicia faba) microsymbionts in Mexican soils.</title>
        <authorList>
            <person name="Rivera Orduna F.N."/>
            <person name="Guevara-Luna J."/>
            <person name="Yan J."/>
            <person name="Arroyo-Herrera I."/>
            <person name="Li Y."/>
            <person name="Vasquez-Murrieta M.S."/>
            <person name="Wang E.T."/>
        </authorList>
    </citation>
    <scope>NUCLEOTIDE SEQUENCE</scope>
    <source>
        <strain evidence="3">CH26</strain>
    </source>
</reference>
<dbReference type="SUPFAM" id="SSF56003">
    <property type="entry name" value="Molybdenum cofactor-binding domain"/>
    <property type="match status" value="1"/>
</dbReference>
<evidence type="ECO:0000259" key="2">
    <source>
        <dbReference type="Pfam" id="PF20256"/>
    </source>
</evidence>
<feature type="region of interest" description="Disordered" evidence="1">
    <location>
        <begin position="1"/>
        <end position="25"/>
    </location>
</feature>
<comment type="caution">
    <text evidence="3">The sequence shown here is derived from an EMBL/GenBank/DDBJ whole genome shotgun (WGS) entry which is preliminary data.</text>
</comment>
<feature type="non-terminal residue" evidence="3">
    <location>
        <position position="1"/>
    </location>
</feature>
<accession>A0AAJ2H4J1</accession>
<evidence type="ECO:0000256" key="1">
    <source>
        <dbReference type="SAM" id="MobiDB-lite"/>
    </source>
</evidence>
<dbReference type="EMBL" id="JAVLSF010001162">
    <property type="protein sequence ID" value="MDR9778749.1"/>
    <property type="molecule type" value="Genomic_DNA"/>
</dbReference>
<dbReference type="Gene3D" id="3.30.365.10">
    <property type="entry name" value="Aldehyde oxidase/xanthine dehydrogenase, molybdopterin binding domain"/>
    <property type="match status" value="2"/>
</dbReference>
<dbReference type="Pfam" id="PF20256">
    <property type="entry name" value="MoCoBD_2"/>
    <property type="match status" value="1"/>
</dbReference>
<sequence>QVEVRLGDTDFPPAAGSGGSVGACSSGSSVYVACKKIRETLAKELGVEADNLTLHDGQASGNGMSKPIHELIEDDIVTLGMIEPGKTSMDYTQASFGAHFAEVAVNAITGETRIRRM</sequence>
<dbReference type="AlphaFoldDB" id="A0AAJ2H4J1"/>
<name>A0AAJ2H4J1_9HYPH</name>
<dbReference type="InterPro" id="IPR046867">
    <property type="entry name" value="AldOxase/xan_DH_MoCoBD2"/>
</dbReference>
<proteinExistence type="predicted"/>
<gene>
    <name evidence="3" type="ORF">RJJ65_40090</name>
</gene>
<feature type="non-terminal residue" evidence="3">
    <location>
        <position position="117"/>
    </location>
</feature>